<protein>
    <submittedName>
        <fullName evidence="2">Uncharacterized protein</fullName>
    </submittedName>
</protein>
<dbReference type="Proteomes" id="UP000696280">
    <property type="component" value="Unassembled WGS sequence"/>
</dbReference>
<proteinExistence type="predicted"/>
<keyword evidence="3" id="KW-1185">Reference proteome</keyword>
<evidence type="ECO:0000256" key="1">
    <source>
        <dbReference type="SAM" id="MobiDB-lite"/>
    </source>
</evidence>
<dbReference type="AlphaFoldDB" id="A0A9N9PZW8"/>
<organism evidence="2 3">
    <name type="scientific">Hymenoscyphus fraxineus</name>
    <dbReference type="NCBI Taxonomy" id="746836"/>
    <lineage>
        <taxon>Eukaryota</taxon>
        <taxon>Fungi</taxon>
        <taxon>Dikarya</taxon>
        <taxon>Ascomycota</taxon>
        <taxon>Pezizomycotina</taxon>
        <taxon>Leotiomycetes</taxon>
        <taxon>Helotiales</taxon>
        <taxon>Helotiaceae</taxon>
        <taxon>Hymenoscyphus</taxon>
    </lineage>
</organism>
<accession>A0A9N9PZW8</accession>
<evidence type="ECO:0000313" key="3">
    <source>
        <dbReference type="Proteomes" id="UP000696280"/>
    </source>
</evidence>
<comment type="caution">
    <text evidence="2">The sequence shown here is derived from an EMBL/GenBank/DDBJ whole genome shotgun (WGS) entry which is preliminary data.</text>
</comment>
<evidence type="ECO:0000313" key="2">
    <source>
        <dbReference type="EMBL" id="CAG8960157.1"/>
    </source>
</evidence>
<reference evidence="2" key="1">
    <citation type="submission" date="2021-07" db="EMBL/GenBank/DDBJ databases">
        <authorList>
            <person name="Durling M."/>
        </authorList>
    </citation>
    <scope>NUCLEOTIDE SEQUENCE</scope>
</reference>
<dbReference type="EMBL" id="CAJVRL010000096">
    <property type="protein sequence ID" value="CAG8960157.1"/>
    <property type="molecule type" value="Genomic_DNA"/>
</dbReference>
<sequence length="211" mass="23948">MAEITIAPLSLFQCNPFMSKAEQQEWARYLNITWEDFENRWTYHTIRGKHGEAARAARSEVDALPEYQKQEAITAYIKKWGYKGPGDVKAMGGLQAFSAALSKAREAVKVGMGRGSAASRTSHTHTTQSGAFIPSEPSPGEIDPRTLQSYQSFRGSAAMRYAMFYPAKYRAHRYAEEQYDKSVRKMRQKTERSLVYVVISSIIAYRCEMGY</sequence>
<gene>
    <name evidence="2" type="ORF">HYFRA_00010636</name>
</gene>
<feature type="compositionally biased region" description="Low complexity" evidence="1">
    <location>
        <begin position="116"/>
        <end position="129"/>
    </location>
</feature>
<feature type="region of interest" description="Disordered" evidence="1">
    <location>
        <begin position="114"/>
        <end position="141"/>
    </location>
</feature>
<name>A0A9N9PZW8_9HELO</name>